<protein>
    <submittedName>
        <fullName evidence="1">Uncharacterized protein</fullName>
    </submittedName>
</protein>
<dbReference type="OrthoDB" id="1768345at2"/>
<dbReference type="STRING" id="1120918.SAMN05216249_10262"/>
<gene>
    <name evidence="1" type="ORF">SAMN05216249_10262</name>
</gene>
<name>A0A1I0VLG3_9FIRM</name>
<keyword evidence="2" id="KW-1185">Reference proteome</keyword>
<evidence type="ECO:0000313" key="2">
    <source>
        <dbReference type="Proteomes" id="UP000198838"/>
    </source>
</evidence>
<dbReference type="EMBL" id="FOJY01000002">
    <property type="protein sequence ID" value="SFA76857.1"/>
    <property type="molecule type" value="Genomic_DNA"/>
</dbReference>
<reference evidence="1 2" key="1">
    <citation type="submission" date="2016-10" db="EMBL/GenBank/DDBJ databases">
        <authorList>
            <person name="de Groot N.N."/>
        </authorList>
    </citation>
    <scope>NUCLEOTIDE SEQUENCE [LARGE SCALE GENOMIC DNA]</scope>
    <source>
        <strain evidence="1 2">DSM 5522</strain>
    </source>
</reference>
<proteinExistence type="predicted"/>
<dbReference type="Proteomes" id="UP000198838">
    <property type="component" value="Unassembled WGS sequence"/>
</dbReference>
<organism evidence="1 2">
    <name type="scientific">Acetitomaculum ruminis DSM 5522</name>
    <dbReference type="NCBI Taxonomy" id="1120918"/>
    <lineage>
        <taxon>Bacteria</taxon>
        <taxon>Bacillati</taxon>
        <taxon>Bacillota</taxon>
        <taxon>Clostridia</taxon>
        <taxon>Lachnospirales</taxon>
        <taxon>Lachnospiraceae</taxon>
        <taxon>Acetitomaculum</taxon>
    </lineage>
</organism>
<dbReference type="RefSeq" id="WP_092870041.1">
    <property type="nucleotide sequence ID" value="NZ_FOJY01000002.1"/>
</dbReference>
<dbReference type="AlphaFoldDB" id="A0A1I0VLG3"/>
<accession>A0A1I0VLG3</accession>
<evidence type="ECO:0000313" key="1">
    <source>
        <dbReference type="EMBL" id="SFA76857.1"/>
    </source>
</evidence>
<sequence>MNEEIKRKDLFSIPFYKLEVFTGSFKGMNYKIAKETVEDKDLFGVYIWKGPLSFDKTSEEKIRSEYEFTSEGLDLICDYLNLYYSENKEKFENVPFSM</sequence>